<feature type="compositionally biased region" description="Polar residues" evidence="4">
    <location>
        <begin position="809"/>
        <end position="823"/>
    </location>
</feature>
<dbReference type="PROSITE" id="PS01359">
    <property type="entry name" value="ZF_PHD_1"/>
    <property type="match status" value="1"/>
</dbReference>
<dbReference type="GO" id="GO:0008270">
    <property type="term" value="F:zinc ion binding"/>
    <property type="evidence" value="ECO:0007669"/>
    <property type="project" value="UniProtKB-KW"/>
</dbReference>
<dbReference type="InterPro" id="IPR011011">
    <property type="entry name" value="Znf_FYVE_PHD"/>
</dbReference>
<dbReference type="CDD" id="cd15489">
    <property type="entry name" value="PHD_SF"/>
    <property type="match status" value="1"/>
</dbReference>
<dbReference type="SMART" id="SM00249">
    <property type="entry name" value="PHD"/>
    <property type="match status" value="1"/>
</dbReference>
<feature type="region of interest" description="Disordered" evidence="4">
    <location>
        <begin position="503"/>
        <end position="593"/>
    </location>
</feature>
<reference evidence="6 7" key="1">
    <citation type="journal article" date="2012" name="Science">
        <title>The Paleozoic origin of enzymatic lignin decomposition reconstructed from 31 fungal genomes.</title>
        <authorList>
            <person name="Floudas D."/>
            <person name="Binder M."/>
            <person name="Riley R."/>
            <person name="Barry K."/>
            <person name="Blanchette R.A."/>
            <person name="Henrissat B."/>
            <person name="Martinez A.T."/>
            <person name="Otillar R."/>
            <person name="Spatafora J.W."/>
            <person name="Yadav J.S."/>
            <person name="Aerts A."/>
            <person name="Benoit I."/>
            <person name="Boyd A."/>
            <person name="Carlson A."/>
            <person name="Copeland A."/>
            <person name="Coutinho P.M."/>
            <person name="de Vries R.P."/>
            <person name="Ferreira P."/>
            <person name="Findley K."/>
            <person name="Foster B."/>
            <person name="Gaskell J."/>
            <person name="Glotzer D."/>
            <person name="Gorecki P."/>
            <person name="Heitman J."/>
            <person name="Hesse C."/>
            <person name="Hori C."/>
            <person name="Igarashi K."/>
            <person name="Jurgens J.A."/>
            <person name="Kallen N."/>
            <person name="Kersten P."/>
            <person name="Kohler A."/>
            <person name="Kuees U."/>
            <person name="Kumar T.K.A."/>
            <person name="Kuo A."/>
            <person name="LaButti K."/>
            <person name="Larrondo L.F."/>
            <person name="Lindquist E."/>
            <person name="Ling A."/>
            <person name="Lombard V."/>
            <person name="Lucas S."/>
            <person name="Lundell T."/>
            <person name="Martin R."/>
            <person name="McLaughlin D.J."/>
            <person name="Morgenstern I."/>
            <person name="Morin E."/>
            <person name="Murat C."/>
            <person name="Nagy L.G."/>
            <person name="Nolan M."/>
            <person name="Ohm R.A."/>
            <person name="Patyshakuliyeva A."/>
            <person name="Rokas A."/>
            <person name="Ruiz-Duenas F.J."/>
            <person name="Sabat G."/>
            <person name="Salamov A."/>
            <person name="Samejima M."/>
            <person name="Schmutz J."/>
            <person name="Slot J.C."/>
            <person name="St John F."/>
            <person name="Stenlid J."/>
            <person name="Sun H."/>
            <person name="Sun S."/>
            <person name="Syed K."/>
            <person name="Tsang A."/>
            <person name="Wiebenga A."/>
            <person name="Young D."/>
            <person name="Pisabarro A."/>
            <person name="Eastwood D.C."/>
            <person name="Martin F."/>
            <person name="Cullen D."/>
            <person name="Grigoriev I.V."/>
            <person name="Hibbett D.S."/>
        </authorList>
    </citation>
    <scope>NUCLEOTIDE SEQUENCE [LARGE SCALE GENOMIC DNA]</scope>
    <source>
        <strain evidence="6 7">DJM-731 SS1</strain>
    </source>
</reference>
<dbReference type="InterPro" id="IPR019786">
    <property type="entry name" value="Zinc_finger_PHD-type_CS"/>
</dbReference>
<feature type="compositionally biased region" description="Acidic residues" evidence="4">
    <location>
        <begin position="337"/>
        <end position="357"/>
    </location>
</feature>
<dbReference type="OrthoDB" id="303107at2759"/>
<feature type="compositionally biased region" description="Low complexity" evidence="4">
    <location>
        <begin position="223"/>
        <end position="244"/>
    </location>
</feature>
<dbReference type="SUPFAM" id="SSF57903">
    <property type="entry name" value="FYVE/PHD zinc finger"/>
    <property type="match status" value="1"/>
</dbReference>
<dbReference type="HOGENOM" id="CLU_004503_0_0_1"/>
<protein>
    <recommendedName>
        <fullName evidence="5">Zinc finger PHD-type domain-containing protein</fullName>
    </recommendedName>
</protein>
<feature type="compositionally biased region" description="Polar residues" evidence="4">
    <location>
        <begin position="981"/>
        <end position="992"/>
    </location>
</feature>
<evidence type="ECO:0000259" key="5">
    <source>
        <dbReference type="SMART" id="SM00249"/>
    </source>
</evidence>
<feature type="region of interest" description="Disordered" evidence="4">
    <location>
        <begin position="703"/>
        <end position="891"/>
    </location>
</feature>
<evidence type="ECO:0000313" key="6">
    <source>
        <dbReference type="EMBL" id="EJU04698.1"/>
    </source>
</evidence>
<dbReference type="InterPro" id="IPR001965">
    <property type="entry name" value="Znf_PHD"/>
</dbReference>
<evidence type="ECO:0000256" key="2">
    <source>
        <dbReference type="ARBA" id="ARBA00022771"/>
    </source>
</evidence>
<sequence length="1009" mass="112602">MPTLRAHPPPPLPPAEHAHGHHTPAPLLFDPVPLPSQAVLQLRKDWKFAGVCQFIFTFEEALQLGEFETEDFEDDLTLGTHKIINKMMHKLLTILTYDRRITEDDWERFLRHQYERREPEILLLGTEEEPVEWSELTPGQRIEAVHSVTDWLFINPHNIRKKMKDEESAYLWRVEPIGYDAKKNAYWLFDDNRLWIQRTPPKPKVSHKKKEKPAQPPAKKQKLSASTSKAKTPAKSSTPAPAAPRGKQAETPQPSGRYPKRASAVKPPPPSPSKSPLRPRAMGIRQSSRLRGKVEDEVWQEIPEEWLKESDTSVDSVHLEKEVVNGNGTGRKRPLEEDGPEEDTDSDLTDLSDEEDQDQGKQEKREKDGDVEMNDVCNENQNVKDEPQHEQANMSAASSSLSSLPVTPPPPPRTINGVVVPADFVEWETIAVTLFQWEHVAERFEKSTNRDEKAFHASLVEEVVPRVLKELREIERLKRKEELMATRKRSSRLQMKELEAETRRLEEQKRAEDEFANARNKRAEEREKRQEAERLEKEKKMLEREQRALKRDMWQPPEDATPNQASGDEAKLDVEETSSAAEEAKEGQKPRVPKAEEKWELDCEICGKKGWNVDDGKKMACCETCGKWQHTACHDAADLKAGKQKRRWAQVTFKCKECRNKHRRELYAKRQEVKKAEEEKAALAAPAGQPRANGDLKVHLTIPKTPVAPPKVPPVNGVTQPSQGNAKRPASAPRTQTSPKVPTTNGYAGLIGQSTPQNHSAIQPAARPPHLPVDHRTSASHSPPIPPQPFNGYNPAVGQYPPGYPGRYNTFSPSMGYPTTNSGSHSPHTPHAAQAPPPAQSSVPHSSPNQQHSPNSQQTFQFPYSPGYGSPGYAYGFSRGPPNTFASQEQQQQYYQQYYQAYGADPRYAAYAAAYQPTKQPYAVPPAGANASSPTSAPVQITPATNGRLSPSAARPPVTSIASAQSIQPSHTPTPVPSAATGPQQTAQTPIQVQPLPVPVSAPQSGGSV</sequence>
<gene>
    <name evidence="6" type="ORF">DACRYDRAFT_114052</name>
</gene>
<dbReference type="Pfam" id="PF00628">
    <property type="entry name" value="PHD"/>
    <property type="match status" value="1"/>
</dbReference>
<dbReference type="Proteomes" id="UP000030653">
    <property type="component" value="Unassembled WGS sequence"/>
</dbReference>
<dbReference type="GO" id="GO:0006355">
    <property type="term" value="P:regulation of DNA-templated transcription"/>
    <property type="evidence" value="ECO:0007669"/>
    <property type="project" value="InterPro"/>
</dbReference>
<dbReference type="PANTHER" id="PTHR14296">
    <property type="entry name" value="REMODELING AND SPACING FACTOR 1"/>
    <property type="match status" value="1"/>
</dbReference>
<dbReference type="GO" id="GO:0031213">
    <property type="term" value="C:RSF complex"/>
    <property type="evidence" value="ECO:0007669"/>
    <property type="project" value="InterPro"/>
</dbReference>
<feature type="compositionally biased region" description="Basic and acidic residues" evidence="4">
    <location>
        <begin position="503"/>
        <end position="513"/>
    </location>
</feature>
<keyword evidence="3" id="KW-0862">Zinc</keyword>
<feature type="compositionally biased region" description="Basic and acidic residues" evidence="4">
    <location>
        <begin position="305"/>
        <end position="323"/>
    </location>
</feature>
<evidence type="ECO:0000256" key="3">
    <source>
        <dbReference type="ARBA" id="ARBA00022833"/>
    </source>
</evidence>
<dbReference type="InterPro" id="IPR013083">
    <property type="entry name" value="Znf_RING/FYVE/PHD"/>
</dbReference>
<dbReference type="RefSeq" id="XP_040631592.1">
    <property type="nucleotide sequence ID" value="XM_040769749.1"/>
</dbReference>
<name>M5GG15_DACPD</name>
<accession>M5GG15</accession>
<feature type="region of interest" description="Disordered" evidence="4">
    <location>
        <begin position="925"/>
        <end position="1009"/>
    </location>
</feature>
<dbReference type="InterPro" id="IPR019787">
    <property type="entry name" value="Znf_PHD-finger"/>
</dbReference>
<feature type="compositionally biased region" description="Polar residues" evidence="4">
    <location>
        <begin position="960"/>
        <end position="973"/>
    </location>
</feature>
<feature type="region of interest" description="Disordered" evidence="4">
    <location>
        <begin position="1"/>
        <end position="26"/>
    </location>
</feature>
<dbReference type="STRING" id="1858805.M5GG15"/>
<proteinExistence type="predicted"/>
<evidence type="ECO:0000256" key="1">
    <source>
        <dbReference type="ARBA" id="ARBA00022723"/>
    </source>
</evidence>
<dbReference type="OMA" id="ECLKPGH"/>
<dbReference type="InterPro" id="IPR028938">
    <property type="entry name" value="Rsf1-like"/>
</dbReference>
<feature type="compositionally biased region" description="Low complexity" evidence="4">
    <location>
        <begin position="395"/>
        <end position="405"/>
    </location>
</feature>
<feature type="compositionally biased region" description="Basic and acidic residues" evidence="4">
    <location>
        <begin position="521"/>
        <end position="553"/>
    </location>
</feature>
<feature type="compositionally biased region" description="Polar residues" evidence="4">
    <location>
        <begin position="930"/>
        <end position="949"/>
    </location>
</feature>
<feature type="compositionally biased region" description="Low complexity" evidence="4">
    <location>
        <begin position="824"/>
        <end position="878"/>
    </location>
</feature>
<dbReference type="AlphaFoldDB" id="M5GG15"/>
<feature type="region of interest" description="Disordered" evidence="4">
    <location>
        <begin position="198"/>
        <end position="413"/>
    </location>
</feature>
<keyword evidence="7" id="KW-1185">Reference proteome</keyword>
<keyword evidence="2" id="KW-0863">Zinc-finger</keyword>
<dbReference type="EMBL" id="JH795857">
    <property type="protein sequence ID" value="EJU04698.1"/>
    <property type="molecule type" value="Genomic_DNA"/>
</dbReference>
<dbReference type="Gene3D" id="3.30.40.10">
    <property type="entry name" value="Zinc/RING finger domain, C3HC4 (zinc finger)"/>
    <property type="match status" value="1"/>
</dbReference>
<dbReference type="GeneID" id="63684811"/>
<organism evidence="6 7">
    <name type="scientific">Dacryopinax primogenitus (strain DJM 731)</name>
    <name type="common">Brown rot fungus</name>
    <dbReference type="NCBI Taxonomy" id="1858805"/>
    <lineage>
        <taxon>Eukaryota</taxon>
        <taxon>Fungi</taxon>
        <taxon>Dikarya</taxon>
        <taxon>Basidiomycota</taxon>
        <taxon>Agaricomycotina</taxon>
        <taxon>Dacrymycetes</taxon>
        <taxon>Dacrymycetales</taxon>
        <taxon>Dacrymycetaceae</taxon>
        <taxon>Dacryopinax</taxon>
    </lineage>
</organism>
<feature type="compositionally biased region" description="Basic and acidic residues" evidence="4">
    <location>
        <begin position="582"/>
        <end position="593"/>
    </location>
</feature>
<evidence type="ECO:0000256" key="4">
    <source>
        <dbReference type="SAM" id="MobiDB-lite"/>
    </source>
</evidence>
<keyword evidence="1" id="KW-0479">Metal-binding</keyword>
<feature type="domain" description="Zinc finger PHD-type" evidence="5">
    <location>
        <begin position="602"/>
        <end position="659"/>
    </location>
</feature>
<feature type="compositionally biased region" description="Polar residues" evidence="4">
    <location>
        <begin position="733"/>
        <end position="761"/>
    </location>
</feature>
<dbReference type="PANTHER" id="PTHR14296:SF3">
    <property type="entry name" value="DIKAR, ISOFORM F"/>
    <property type="match status" value="1"/>
</dbReference>
<feature type="compositionally biased region" description="Basic and acidic residues" evidence="4">
    <location>
        <begin position="358"/>
        <end position="370"/>
    </location>
</feature>
<evidence type="ECO:0000313" key="7">
    <source>
        <dbReference type="Proteomes" id="UP000030653"/>
    </source>
</evidence>